<dbReference type="Proteomes" id="UP000242662">
    <property type="component" value="Unassembled WGS sequence"/>
</dbReference>
<accession>A0A1G6KQH8</accession>
<organism evidence="1 2">
    <name type="scientific">Shouchella lonarensis</name>
    <dbReference type="NCBI Taxonomy" id="1464122"/>
    <lineage>
        <taxon>Bacteria</taxon>
        <taxon>Bacillati</taxon>
        <taxon>Bacillota</taxon>
        <taxon>Bacilli</taxon>
        <taxon>Bacillales</taxon>
        <taxon>Bacillaceae</taxon>
        <taxon>Shouchella</taxon>
    </lineage>
</organism>
<reference evidence="2" key="1">
    <citation type="submission" date="2016-09" db="EMBL/GenBank/DDBJ databases">
        <authorList>
            <person name="Varghese N."/>
            <person name="Submissions S."/>
        </authorList>
    </citation>
    <scope>NUCLEOTIDE SEQUENCE [LARGE SCALE GENOMIC DNA]</scope>
    <source>
        <strain evidence="2">25nlg</strain>
    </source>
</reference>
<protein>
    <recommendedName>
        <fullName evidence="3">Sodium:proton antiporter</fullName>
    </recommendedName>
</protein>
<dbReference type="RefSeq" id="WP_090775930.1">
    <property type="nucleotide sequence ID" value="NZ_FMYM01000007.1"/>
</dbReference>
<dbReference type="STRING" id="1464122.SAMN05421737_107119"/>
<keyword evidence="2" id="KW-1185">Reference proteome</keyword>
<sequence>MRQIMCMMGIGLACGLAYRYRYRLLNMFFRQSFLRKLAIASLLRIPFIRKRLMGSLFTYPSAPNAPEA</sequence>
<evidence type="ECO:0008006" key="3">
    <source>
        <dbReference type="Google" id="ProtNLM"/>
    </source>
</evidence>
<evidence type="ECO:0000313" key="2">
    <source>
        <dbReference type="Proteomes" id="UP000242662"/>
    </source>
</evidence>
<name>A0A1G6KQH8_9BACI</name>
<dbReference type="AlphaFoldDB" id="A0A1G6KQH8"/>
<dbReference type="OrthoDB" id="2696719at2"/>
<gene>
    <name evidence="1" type="ORF">SAMN05421737_107119</name>
</gene>
<dbReference type="EMBL" id="FMYM01000007">
    <property type="protein sequence ID" value="SDC33362.1"/>
    <property type="molecule type" value="Genomic_DNA"/>
</dbReference>
<evidence type="ECO:0000313" key="1">
    <source>
        <dbReference type="EMBL" id="SDC33362.1"/>
    </source>
</evidence>
<proteinExistence type="predicted"/>